<dbReference type="Pfam" id="PF04314">
    <property type="entry name" value="PCuAC"/>
    <property type="match status" value="1"/>
</dbReference>
<dbReference type="Proteomes" id="UP001610818">
    <property type="component" value="Unassembled WGS sequence"/>
</dbReference>
<dbReference type="SUPFAM" id="SSF110087">
    <property type="entry name" value="DR1885-like metal-binding protein"/>
    <property type="match status" value="1"/>
</dbReference>
<dbReference type="Gene3D" id="2.60.40.1890">
    <property type="entry name" value="PCu(A)C copper chaperone"/>
    <property type="match status" value="1"/>
</dbReference>
<dbReference type="EMBL" id="JBIRGQ010000006">
    <property type="protein sequence ID" value="MFH8549484.1"/>
    <property type="molecule type" value="Genomic_DNA"/>
</dbReference>
<dbReference type="PROSITE" id="PS51257">
    <property type="entry name" value="PROKAR_LIPOPROTEIN"/>
    <property type="match status" value="1"/>
</dbReference>
<dbReference type="RefSeq" id="WP_397715918.1">
    <property type="nucleotide sequence ID" value="NZ_JBIRGN010000006.1"/>
</dbReference>
<dbReference type="PANTHER" id="PTHR36302:SF1">
    <property type="entry name" value="COPPER CHAPERONE PCU(A)C"/>
    <property type="match status" value="1"/>
</dbReference>
<accession>A0ABW7QYA7</accession>
<dbReference type="InterPro" id="IPR036182">
    <property type="entry name" value="PCuAC_sf"/>
</dbReference>
<name>A0ABW7QYA7_9ACTN</name>
<dbReference type="InterPro" id="IPR007410">
    <property type="entry name" value="LpqE-like"/>
</dbReference>
<proteinExistence type="predicted"/>
<gene>
    <name evidence="2" type="ORF">ACH4F9_31200</name>
</gene>
<keyword evidence="3" id="KW-1185">Reference proteome</keyword>
<feature type="signal peptide" evidence="1">
    <location>
        <begin position="1"/>
        <end position="20"/>
    </location>
</feature>
<reference evidence="2 3" key="1">
    <citation type="submission" date="2024-10" db="EMBL/GenBank/DDBJ databases">
        <title>The Natural Products Discovery Center: Release of the First 8490 Sequenced Strains for Exploring Actinobacteria Biosynthetic Diversity.</title>
        <authorList>
            <person name="Kalkreuter E."/>
            <person name="Kautsar S.A."/>
            <person name="Yang D."/>
            <person name="Bader C.D."/>
            <person name="Teijaro C.N."/>
            <person name="Fluegel L."/>
            <person name="Davis C.M."/>
            <person name="Simpson J.R."/>
            <person name="Lauterbach L."/>
            <person name="Steele A.D."/>
            <person name="Gui C."/>
            <person name="Meng S."/>
            <person name="Li G."/>
            <person name="Viehrig K."/>
            <person name="Ye F."/>
            <person name="Su P."/>
            <person name="Kiefer A.F."/>
            <person name="Nichols A."/>
            <person name="Cepeda A.J."/>
            <person name="Yan W."/>
            <person name="Fan B."/>
            <person name="Jiang Y."/>
            <person name="Adhikari A."/>
            <person name="Zheng C.-J."/>
            <person name="Schuster L."/>
            <person name="Cowan T.M."/>
            <person name="Smanski M.J."/>
            <person name="Chevrette M.G."/>
            <person name="De Carvalho L.P.S."/>
            <person name="Shen B."/>
        </authorList>
    </citation>
    <scope>NUCLEOTIDE SEQUENCE [LARGE SCALE GENOMIC DNA]</scope>
    <source>
        <strain evidence="2 3">NPDC017990</strain>
    </source>
</reference>
<dbReference type="PANTHER" id="PTHR36302">
    <property type="entry name" value="BLR7088 PROTEIN"/>
    <property type="match status" value="1"/>
</dbReference>
<evidence type="ECO:0000313" key="3">
    <source>
        <dbReference type="Proteomes" id="UP001610818"/>
    </source>
</evidence>
<evidence type="ECO:0000313" key="2">
    <source>
        <dbReference type="EMBL" id="MFH8549484.1"/>
    </source>
</evidence>
<dbReference type="InterPro" id="IPR058248">
    <property type="entry name" value="Lxx211020-like"/>
</dbReference>
<evidence type="ECO:0000256" key="1">
    <source>
        <dbReference type="SAM" id="SignalP"/>
    </source>
</evidence>
<feature type="chain" id="PRO_5047385113" evidence="1">
    <location>
        <begin position="21"/>
        <end position="165"/>
    </location>
</feature>
<organism evidence="2 3">
    <name type="scientific">Streptomyces longisporoflavus</name>
    <dbReference type="NCBI Taxonomy" id="28044"/>
    <lineage>
        <taxon>Bacteria</taxon>
        <taxon>Bacillati</taxon>
        <taxon>Actinomycetota</taxon>
        <taxon>Actinomycetes</taxon>
        <taxon>Kitasatosporales</taxon>
        <taxon>Streptomycetaceae</taxon>
        <taxon>Streptomyces</taxon>
    </lineage>
</organism>
<protein>
    <submittedName>
        <fullName evidence="2">Copper chaperone PCu(A)C</fullName>
    </submittedName>
</protein>
<keyword evidence="1" id="KW-0732">Signal</keyword>
<sequence length="165" mass="17389">MKRRILVGGALAVTAGLALAGCSDASPDKADKAAKAADKPELKVAGAFMPEPVMDTMASGFFTVTNKGGADKLTSVTSGIAKKVTLHSTKGNAMKEQKSFDVPANGELDFARGANHLMFEELKQKPKQGDKVAVTLHFEKSDPIDVEIPVKAATYNPKPGKHTSH</sequence>
<comment type="caution">
    <text evidence="2">The sequence shown here is derived from an EMBL/GenBank/DDBJ whole genome shotgun (WGS) entry which is preliminary data.</text>
</comment>